<dbReference type="InterPro" id="IPR001590">
    <property type="entry name" value="Peptidase_M12B"/>
</dbReference>
<evidence type="ECO:0000256" key="20">
    <source>
        <dbReference type="ARBA" id="ARBA00023180"/>
    </source>
</evidence>
<dbReference type="InterPro" id="IPR024079">
    <property type="entry name" value="MetalloPept_cat_dom_sf"/>
</dbReference>
<feature type="domain" description="Peptidase M12B" evidence="24">
    <location>
        <begin position="390"/>
        <end position="652"/>
    </location>
</feature>
<comment type="caution">
    <text evidence="23">Lacks conserved residue(s) required for the propagation of feature annotation.</text>
</comment>
<evidence type="ECO:0000256" key="18">
    <source>
        <dbReference type="ARBA" id="ARBA00023157"/>
    </source>
</evidence>
<keyword evidence="11" id="KW-0227">DNA damage</keyword>
<keyword evidence="26" id="KW-1185">Reference proteome</keyword>
<dbReference type="Pfam" id="PF07574">
    <property type="entry name" value="SMC_Nse1"/>
    <property type="match status" value="1"/>
</dbReference>
<evidence type="ECO:0000256" key="6">
    <source>
        <dbReference type="ARBA" id="ARBA00019422"/>
    </source>
</evidence>
<protein>
    <recommendedName>
        <fullName evidence="6">Non-structural maintenance of chromosomes element 1 homolog</fullName>
        <ecNumber evidence="5">2.3.2.27</ecNumber>
    </recommendedName>
</protein>
<dbReference type="GO" id="GO:0000724">
    <property type="term" value="P:double-strand break repair via homologous recombination"/>
    <property type="evidence" value="ECO:0007669"/>
    <property type="project" value="TreeGrafter"/>
</dbReference>
<keyword evidence="15 23" id="KW-0862">Zinc</keyword>
<organism evidence="25 26">
    <name type="scientific">Pinctada imbricata</name>
    <name type="common">Atlantic pearl-oyster</name>
    <name type="synonym">Pinctada martensii</name>
    <dbReference type="NCBI Taxonomy" id="66713"/>
    <lineage>
        <taxon>Eukaryota</taxon>
        <taxon>Metazoa</taxon>
        <taxon>Spiralia</taxon>
        <taxon>Lophotrochozoa</taxon>
        <taxon>Mollusca</taxon>
        <taxon>Bivalvia</taxon>
        <taxon>Autobranchia</taxon>
        <taxon>Pteriomorphia</taxon>
        <taxon>Pterioida</taxon>
        <taxon>Pterioidea</taxon>
        <taxon>Pteriidae</taxon>
        <taxon>Pinctada</taxon>
    </lineage>
</organism>
<comment type="catalytic activity">
    <reaction evidence="1">
        <text>S-ubiquitinyl-[E2 ubiquitin-conjugating enzyme]-L-cysteine + [acceptor protein]-L-lysine = [E2 ubiquitin-conjugating enzyme]-L-cysteine + N(6)-ubiquitinyl-[acceptor protein]-L-lysine.</text>
        <dbReference type="EC" id="2.3.2.27"/>
    </reaction>
</comment>
<keyword evidence="22" id="KW-0539">Nucleus</keyword>
<reference evidence="25" key="1">
    <citation type="submission" date="2019-08" db="EMBL/GenBank/DDBJ databases">
        <title>The improved chromosome-level genome for the pearl oyster Pinctada fucata martensii using PacBio sequencing and Hi-C.</title>
        <authorList>
            <person name="Zheng Z."/>
        </authorList>
    </citation>
    <scope>NUCLEOTIDE SEQUENCE</scope>
    <source>
        <strain evidence="25">ZZ-2019</strain>
        <tissue evidence="25">Adductor muscle</tissue>
    </source>
</reference>
<evidence type="ECO:0000256" key="17">
    <source>
        <dbReference type="ARBA" id="ARBA00023049"/>
    </source>
</evidence>
<keyword evidence="13" id="KW-0833">Ubl conjugation pathway</keyword>
<dbReference type="PROSITE" id="PS50215">
    <property type="entry name" value="ADAM_MEPRO"/>
    <property type="match status" value="1"/>
</dbReference>
<dbReference type="AlphaFoldDB" id="A0AA89C1V3"/>
<dbReference type="FunFam" id="1.10.10.10:FF:000270">
    <property type="entry name" value="Non-structural maintenance of chromosomes element 1 homolog"/>
    <property type="match status" value="1"/>
</dbReference>
<dbReference type="Pfam" id="PF08746">
    <property type="entry name" value="zf-RING-like"/>
    <property type="match status" value="1"/>
</dbReference>
<comment type="caution">
    <text evidence="25">The sequence shown here is derived from an EMBL/GenBank/DDBJ whole genome shotgun (WGS) entry which is preliminary data.</text>
</comment>
<dbReference type="Gene3D" id="3.40.390.10">
    <property type="entry name" value="Collagenase (Catalytic Domain)"/>
    <property type="match status" value="1"/>
</dbReference>
<keyword evidence="8" id="KW-0645">Protease</keyword>
<dbReference type="Gene3D" id="3.30.40.10">
    <property type="entry name" value="Zinc/RING finger domain, C3HC4 (zinc finger)"/>
    <property type="match status" value="1"/>
</dbReference>
<evidence type="ECO:0000256" key="15">
    <source>
        <dbReference type="ARBA" id="ARBA00022833"/>
    </source>
</evidence>
<dbReference type="InterPro" id="IPR036388">
    <property type="entry name" value="WH-like_DNA-bd_sf"/>
</dbReference>
<feature type="binding site" evidence="23">
    <location>
        <position position="598"/>
    </location>
    <ligand>
        <name>Zn(2+)</name>
        <dbReference type="ChEBI" id="CHEBI:29105"/>
        <note>catalytic</note>
    </ligand>
</feature>
<evidence type="ECO:0000256" key="21">
    <source>
        <dbReference type="ARBA" id="ARBA00023204"/>
    </source>
</evidence>
<evidence type="ECO:0000256" key="19">
    <source>
        <dbReference type="ARBA" id="ARBA00023172"/>
    </source>
</evidence>
<evidence type="ECO:0000256" key="1">
    <source>
        <dbReference type="ARBA" id="ARBA00000900"/>
    </source>
</evidence>
<evidence type="ECO:0000256" key="23">
    <source>
        <dbReference type="PROSITE-ProRule" id="PRU00276"/>
    </source>
</evidence>
<dbReference type="InterPro" id="IPR041645">
    <property type="entry name" value="ADAMTS_CR_2"/>
</dbReference>
<evidence type="ECO:0000256" key="2">
    <source>
        <dbReference type="ARBA" id="ARBA00004123"/>
    </source>
</evidence>
<dbReference type="FunFam" id="3.90.1150.220:FF:000001">
    <property type="entry name" value="Non-structural maintenance of chromosomes element 1 homolog"/>
    <property type="match status" value="1"/>
</dbReference>
<feature type="binding site" evidence="23">
    <location>
        <position position="592"/>
    </location>
    <ligand>
        <name>Zn(2+)</name>
        <dbReference type="ChEBI" id="CHEBI:29105"/>
        <note>catalytic</note>
    </ligand>
</feature>
<gene>
    <name evidence="25" type="ORF">FSP39_018110</name>
</gene>
<evidence type="ECO:0000256" key="12">
    <source>
        <dbReference type="ARBA" id="ARBA00022771"/>
    </source>
</evidence>
<dbReference type="Pfam" id="PF13583">
    <property type="entry name" value="Reprolysin_4"/>
    <property type="match status" value="1"/>
</dbReference>
<keyword evidence="21" id="KW-0234">DNA repair</keyword>
<dbReference type="GO" id="GO:0030915">
    <property type="term" value="C:Smc5-Smc6 complex"/>
    <property type="evidence" value="ECO:0007669"/>
    <property type="project" value="InterPro"/>
</dbReference>
<dbReference type="GO" id="GO:0005634">
    <property type="term" value="C:nucleus"/>
    <property type="evidence" value="ECO:0007669"/>
    <property type="project" value="UniProtKB-SubCell"/>
</dbReference>
<evidence type="ECO:0000256" key="8">
    <source>
        <dbReference type="ARBA" id="ARBA00022670"/>
    </source>
</evidence>
<keyword evidence="9" id="KW-0808">Transferase</keyword>
<evidence type="ECO:0000313" key="25">
    <source>
        <dbReference type="EMBL" id="KAK3091227.1"/>
    </source>
</evidence>
<evidence type="ECO:0000256" key="4">
    <source>
        <dbReference type="ARBA" id="ARBA00010258"/>
    </source>
</evidence>
<evidence type="ECO:0000256" key="16">
    <source>
        <dbReference type="ARBA" id="ARBA00022895"/>
    </source>
</evidence>
<keyword evidence="10 23" id="KW-0479">Metal-binding</keyword>
<dbReference type="EMBL" id="VSWD01000010">
    <property type="protein sequence ID" value="KAK3091227.1"/>
    <property type="molecule type" value="Genomic_DNA"/>
</dbReference>
<feature type="binding site" evidence="23">
    <location>
        <position position="588"/>
    </location>
    <ligand>
        <name>Zn(2+)</name>
        <dbReference type="ChEBI" id="CHEBI:29105"/>
        <note>catalytic</note>
    </ligand>
</feature>
<evidence type="ECO:0000259" key="24">
    <source>
        <dbReference type="PROSITE" id="PS50215"/>
    </source>
</evidence>
<dbReference type="CDD" id="cd16493">
    <property type="entry name" value="RING-CH-C4HC3_NSE1"/>
    <property type="match status" value="1"/>
</dbReference>
<comment type="subcellular location">
    <subcellularLocation>
        <location evidence="3">Chromosome</location>
        <location evidence="3">Telomere</location>
    </subcellularLocation>
    <subcellularLocation>
        <location evidence="2">Nucleus</location>
    </subcellularLocation>
</comment>
<keyword evidence="16" id="KW-0779">Telomere</keyword>
<sequence length="760" mass="86608">MMKDCHKLFLQSFMSRGILEAKEVKQLFRTVCLKYQENLPESEEERLRLLPAFVRTINDNVKPFHMEIKKGISEEDGISYYCLVNTTQSSYCKFSSDYSANELEFYKKLIEVIVNSEDGQVSSTDALNLTSTLKEKKMSKDAAQQLLKRLENDKWIKMSRGKICLATRSLLEMEMYILDTYKDDVDKCETCNKLCIKGDSCPSCGTKLHYHCARRFFHGRDSPVCPKKGCGEPWPYSYDADMLGTGDSSPASVFISGDPSIDQILGLKVTTPTNIYNVKLQRVNHKLFHEDVRYLSVSTDRNGKTVFTEEYKPEGVMFDELMVAPPKLRHRHKRDLFQNSHTLWKQDNITDEAFHYDVLKVPEFVDKLQINHSKVHKKKRKKRQVRPPRIEPELLLFVDYALYRDFDGDSNELLEYLLHFWHAVNWKYLTVALAGQWPVIDLKIREIGVFKEPNAQPFIESSRLYKGSKLFSLYDAMDSLKEWLIKYENVLPVHDVAFLQSGENACRKGKDREVITPYSPNALTAIMRTMPLSPREAAKDANECVKGTAGVAYVRGACLSAPLLRGNAYNFGIGEASTSFNGVIIAAHEVGHLLGAYHDGEAEASGCSSQSGFIMSYTRDDSFKFSRFSECSVRSFQNFLRMDRSACLMKRSSRETLQFPTTFPGKYMTLKEQCRRFTGGPPCEEGAKQCEHLCCDDRNGEWRYTRSEPAVDGTACSKGNSVCVESVSLQSARGNLTSINILLCFQDIKECTSEDEISLF</sequence>
<evidence type="ECO:0000313" key="26">
    <source>
        <dbReference type="Proteomes" id="UP001186944"/>
    </source>
</evidence>
<dbReference type="Pfam" id="PF17771">
    <property type="entry name" value="ADAMTS_CR_2"/>
    <property type="match status" value="1"/>
</dbReference>
<dbReference type="GO" id="GO:0000781">
    <property type="term" value="C:chromosome, telomeric region"/>
    <property type="evidence" value="ECO:0007669"/>
    <property type="project" value="UniProtKB-SubCell"/>
</dbReference>
<dbReference type="InterPro" id="IPR014857">
    <property type="entry name" value="Nse1_RING_C4HC3-type"/>
</dbReference>
<dbReference type="PANTHER" id="PTHR20973:SF0">
    <property type="entry name" value="NON-STRUCTURAL MAINTENANCE OF CHROMOSOMES ELEMENT 1 HOMOLOG"/>
    <property type="match status" value="1"/>
</dbReference>
<evidence type="ECO:0000256" key="9">
    <source>
        <dbReference type="ARBA" id="ARBA00022679"/>
    </source>
</evidence>
<comment type="similarity">
    <text evidence="4">Belongs to the NSE1 family.</text>
</comment>
<accession>A0AA89C1V3</accession>
<keyword evidence="20" id="KW-0325">Glycoprotein</keyword>
<dbReference type="Gene3D" id="3.40.1620.60">
    <property type="match status" value="1"/>
</dbReference>
<evidence type="ECO:0000256" key="14">
    <source>
        <dbReference type="ARBA" id="ARBA00022801"/>
    </source>
</evidence>
<dbReference type="Gene3D" id="1.10.10.10">
    <property type="entry name" value="Winged helix-like DNA-binding domain superfamily/Winged helix DNA-binding domain"/>
    <property type="match status" value="1"/>
</dbReference>
<evidence type="ECO:0000256" key="11">
    <source>
        <dbReference type="ARBA" id="ARBA00022763"/>
    </source>
</evidence>
<dbReference type="GO" id="GO:0008270">
    <property type="term" value="F:zinc ion binding"/>
    <property type="evidence" value="ECO:0007669"/>
    <property type="project" value="UniProtKB-KW"/>
</dbReference>
<keyword evidence="7" id="KW-0158">Chromosome</keyword>
<evidence type="ECO:0000256" key="10">
    <source>
        <dbReference type="ARBA" id="ARBA00022723"/>
    </source>
</evidence>
<name>A0AA89C1V3_PINIB</name>
<keyword evidence="17" id="KW-0482">Metalloprotease</keyword>
<dbReference type="EC" id="2.3.2.27" evidence="5"/>
<keyword evidence="18" id="KW-1015">Disulfide bond</keyword>
<keyword evidence="14" id="KW-0378">Hydrolase</keyword>
<dbReference type="GO" id="GO:0004222">
    <property type="term" value="F:metalloendopeptidase activity"/>
    <property type="evidence" value="ECO:0007669"/>
    <property type="project" value="InterPro"/>
</dbReference>
<dbReference type="Gene3D" id="3.90.1150.220">
    <property type="match status" value="1"/>
</dbReference>
<dbReference type="GO" id="GO:0006508">
    <property type="term" value="P:proteolysis"/>
    <property type="evidence" value="ECO:0007669"/>
    <property type="project" value="UniProtKB-KW"/>
</dbReference>
<dbReference type="SUPFAM" id="SSF55486">
    <property type="entry name" value="Metalloproteases ('zincins'), catalytic domain"/>
    <property type="match status" value="1"/>
</dbReference>
<evidence type="ECO:0000256" key="3">
    <source>
        <dbReference type="ARBA" id="ARBA00004574"/>
    </source>
</evidence>
<dbReference type="InterPro" id="IPR013083">
    <property type="entry name" value="Znf_RING/FYVE/PHD"/>
</dbReference>
<feature type="active site" evidence="23">
    <location>
        <position position="589"/>
    </location>
</feature>
<evidence type="ECO:0000256" key="7">
    <source>
        <dbReference type="ARBA" id="ARBA00022454"/>
    </source>
</evidence>
<proteinExistence type="inferred from homology"/>
<evidence type="ECO:0000256" key="5">
    <source>
        <dbReference type="ARBA" id="ARBA00012483"/>
    </source>
</evidence>
<dbReference type="InterPro" id="IPR011513">
    <property type="entry name" value="Nse1"/>
</dbReference>
<dbReference type="GO" id="GO:0061630">
    <property type="term" value="F:ubiquitin protein ligase activity"/>
    <property type="evidence" value="ECO:0007669"/>
    <property type="project" value="UniProtKB-EC"/>
</dbReference>
<evidence type="ECO:0000256" key="22">
    <source>
        <dbReference type="ARBA" id="ARBA00023242"/>
    </source>
</evidence>
<keyword evidence="19" id="KW-0233">DNA recombination</keyword>
<dbReference type="Proteomes" id="UP001186944">
    <property type="component" value="Unassembled WGS sequence"/>
</dbReference>
<dbReference type="PANTHER" id="PTHR20973">
    <property type="entry name" value="NON-SMC ELEMENT 1-RELATED"/>
    <property type="match status" value="1"/>
</dbReference>
<keyword evidence="12" id="KW-0863">Zinc-finger</keyword>
<evidence type="ECO:0000256" key="13">
    <source>
        <dbReference type="ARBA" id="ARBA00022786"/>
    </source>
</evidence>